<dbReference type="CDD" id="cd17316">
    <property type="entry name" value="MFS_SV2_like"/>
    <property type="match status" value="1"/>
</dbReference>
<proteinExistence type="predicted"/>
<feature type="transmembrane region" description="Helical" evidence="6">
    <location>
        <begin position="65"/>
        <end position="85"/>
    </location>
</feature>
<dbReference type="EMBL" id="FR871761">
    <property type="protein sequence ID" value="CCB81326.1"/>
    <property type="molecule type" value="Genomic_DNA"/>
</dbReference>
<keyword evidence="2" id="KW-0813">Transport</keyword>
<dbReference type="InterPro" id="IPR005828">
    <property type="entry name" value="MFS_sugar_transport-like"/>
</dbReference>
<evidence type="ECO:0000256" key="3">
    <source>
        <dbReference type="ARBA" id="ARBA00022692"/>
    </source>
</evidence>
<dbReference type="PROSITE" id="PS00216">
    <property type="entry name" value="SUGAR_TRANSPORT_1"/>
    <property type="match status" value="1"/>
</dbReference>
<feature type="transmembrane region" description="Helical" evidence="6">
    <location>
        <begin position="92"/>
        <end position="110"/>
    </location>
</feature>
<dbReference type="GO" id="GO:0005886">
    <property type="term" value="C:plasma membrane"/>
    <property type="evidence" value="ECO:0007669"/>
    <property type="project" value="UniProtKB-SubCell"/>
</dbReference>
<feature type="transmembrane region" description="Helical" evidence="6">
    <location>
        <begin position="318"/>
        <end position="336"/>
    </location>
</feature>
<feature type="transmembrane region" description="Helical" evidence="6">
    <location>
        <begin position="23"/>
        <end position="45"/>
    </location>
</feature>
<keyword evidence="5 6" id="KW-0472">Membrane</keyword>
<dbReference type="PANTHER" id="PTHR23508">
    <property type="entry name" value="CARBOXYLIC ACID TRANSPORTER PROTEIN HOMOLOG"/>
    <property type="match status" value="1"/>
</dbReference>
<dbReference type="InterPro" id="IPR020846">
    <property type="entry name" value="MFS_dom"/>
</dbReference>
<dbReference type="PANTHER" id="PTHR23508:SF10">
    <property type="entry name" value="CARBOXYLIC ACID TRANSPORTER PROTEIN HOMOLOG"/>
    <property type="match status" value="1"/>
</dbReference>
<dbReference type="GO" id="GO:0046943">
    <property type="term" value="F:carboxylic acid transmembrane transporter activity"/>
    <property type="evidence" value="ECO:0007669"/>
    <property type="project" value="TreeGrafter"/>
</dbReference>
<accession>F6IS20</accession>
<gene>
    <name evidence="8" type="ORF">LPE_00333</name>
</gene>
<sequence>MRMEIQTETQLRQRIDRTHESPLFYKIFALVAGGMFLDAADVYMASAVASTLLKSGWSTIATNSYFLSSGFLGLFIGSLTAGFIGDLKGRRVVYQVNLLLFGGFTFLAAFAPNMAVLIGCRLIASIGLGSEIVTGYAMINEFAPVHRRGRWCASVSVIANTGAPVTMLACTMIIPRFGWRVMFAAIGIIAAILWVLRRDIPESPRWLLSHGQPVAAAAVIKRLEVSTGQAHVDEAQTTSVRPNAPVSRHLGVSLFVAIVAVSATIICQYTFTSWVPTLLVKRGINVAGSLGVSTVMMLGAPIGCAVGAYLVDRIGRKCTIVPAFLLTAVLGMGYGQQTAIRGVVMVGFALTVCFYILMASVVAVYVSELFPTKFRFRGSGIANGTAKLFTVAMPIVVAWLLQVTSVNVIFWIISGIALLAGLIVWGLGVETSQRRLD</sequence>
<feature type="transmembrane region" description="Helical" evidence="6">
    <location>
        <begin position="180"/>
        <end position="196"/>
    </location>
</feature>
<evidence type="ECO:0000256" key="6">
    <source>
        <dbReference type="SAM" id="Phobius"/>
    </source>
</evidence>
<feature type="transmembrane region" description="Helical" evidence="6">
    <location>
        <begin position="291"/>
        <end position="311"/>
    </location>
</feature>
<dbReference type="InterPro" id="IPR036259">
    <property type="entry name" value="MFS_trans_sf"/>
</dbReference>
<dbReference type="InterPro" id="IPR005829">
    <property type="entry name" value="Sugar_transporter_CS"/>
</dbReference>
<comment type="subcellular location">
    <subcellularLocation>
        <location evidence="1">Cell membrane</location>
        <topology evidence="1">Multi-pass membrane protein</topology>
    </subcellularLocation>
</comment>
<evidence type="ECO:0000313" key="8">
    <source>
        <dbReference type="EMBL" id="CCB81326.1"/>
    </source>
</evidence>
<dbReference type="SUPFAM" id="SSF103473">
    <property type="entry name" value="MFS general substrate transporter"/>
    <property type="match status" value="1"/>
</dbReference>
<feature type="transmembrane region" description="Helical" evidence="6">
    <location>
        <begin position="342"/>
        <end position="366"/>
    </location>
</feature>
<feature type="transmembrane region" description="Helical" evidence="6">
    <location>
        <begin position="250"/>
        <end position="271"/>
    </location>
</feature>
<name>F6IS20_LACPE</name>
<reference evidence="8" key="1">
    <citation type="journal article" date="2011" name="J. Bacteriol.">
        <title>Annotated genome sequence of Lactobacillus pentosus MP-10, which has probiotic potential, from naturally fermented Alorena green table olives.</title>
        <authorList>
            <person name="Abriouel H."/>
            <person name="Benomar N."/>
            <person name="Perez Pulido R."/>
            <person name="Canamero M.M."/>
            <person name="Galvez A."/>
        </authorList>
    </citation>
    <scope>NUCLEOTIDE SEQUENCE</scope>
    <source>
        <strain evidence="8">MP-10</strain>
    </source>
</reference>
<dbReference type="AlphaFoldDB" id="F6IS20"/>
<dbReference type="Gene3D" id="1.20.1250.20">
    <property type="entry name" value="MFS general substrate transporter like domains"/>
    <property type="match status" value="1"/>
</dbReference>
<feature type="transmembrane region" description="Helical" evidence="6">
    <location>
        <begin position="386"/>
        <end position="402"/>
    </location>
</feature>
<evidence type="ECO:0000256" key="1">
    <source>
        <dbReference type="ARBA" id="ARBA00004651"/>
    </source>
</evidence>
<evidence type="ECO:0000256" key="4">
    <source>
        <dbReference type="ARBA" id="ARBA00022989"/>
    </source>
</evidence>
<evidence type="ECO:0000259" key="7">
    <source>
        <dbReference type="PROSITE" id="PS50850"/>
    </source>
</evidence>
<dbReference type="Pfam" id="PF00083">
    <property type="entry name" value="Sugar_tr"/>
    <property type="match status" value="1"/>
</dbReference>
<feature type="transmembrane region" description="Helical" evidence="6">
    <location>
        <begin position="116"/>
        <end position="139"/>
    </location>
</feature>
<feature type="domain" description="Major facilitator superfamily (MFS) profile" evidence="7">
    <location>
        <begin position="27"/>
        <end position="432"/>
    </location>
</feature>
<keyword evidence="4 6" id="KW-1133">Transmembrane helix</keyword>
<evidence type="ECO:0000256" key="5">
    <source>
        <dbReference type="ARBA" id="ARBA00023136"/>
    </source>
</evidence>
<protein>
    <submittedName>
        <fullName evidence="8">Major facilitator superfamily permease</fullName>
    </submittedName>
</protein>
<keyword evidence="3 6" id="KW-0812">Transmembrane</keyword>
<organism evidence="8">
    <name type="scientific">Lactiplantibacillus pentosus MP-10</name>
    <dbReference type="NCBI Taxonomy" id="1028490"/>
    <lineage>
        <taxon>Bacteria</taxon>
        <taxon>Bacillati</taxon>
        <taxon>Bacillota</taxon>
        <taxon>Bacilli</taxon>
        <taxon>Lactobacillales</taxon>
        <taxon>Lactobacillaceae</taxon>
        <taxon>Lactiplantibacillus</taxon>
    </lineage>
</organism>
<feature type="transmembrane region" description="Helical" evidence="6">
    <location>
        <begin position="151"/>
        <end position="174"/>
    </location>
</feature>
<feature type="transmembrane region" description="Helical" evidence="6">
    <location>
        <begin position="408"/>
        <end position="429"/>
    </location>
</feature>
<dbReference type="PROSITE" id="PS50850">
    <property type="entry name" value="MFS"/>
    <property type="match status" value="1"/>
</dbReference>
<evidence type="ECO:0000256" key="2">
    <source>
        <dbReference type="ARBA" id="ARBA00022448"/>
    </source>
</evidence>